<evidence type="ECO:0000313" key="2">
    <source>
        <dbReference type="Proteomes" id="UP001567538"/>
    </source>
</evidence>
<proteinExistence type="predicted"/>
<evidence type="ECO:0008006" key="3">
    <source>
        <dbReference type="Google" id="ProtNLM"/>
    </source>
</evidence>
<dbReference type="PANTHER" id="PTHR47150:SF6">
    <property type="entry name" value="OS01G0872900 PROTEIN"/>
    <property type="match status" value="1"/>
</dbReference>
<dbReference type="PANTHER" id="PTHR47150">
    <property type="entry name" value="OS12G0169200 PROTEIN"/>
    <property type="match status" value="1"/>
</dbReference>
<dbReference type="Pfam" id="PF04827">
    <property type="entry name" value="Plant_tran"/>
    <property type="match status" value="1"/>
</dbReference>
<reference evidence="1 2" key="1">
    <citation type="submission" date="2024-06" db="EMBL/GenBank/DDBJ databases">
        <title>A chromosome level genome sequence of Diviner's sage (Salvia divinorum).</title>
        <authorList>
            <person name="Ford S.A."/>
            <person name="Ro D.-K."/>
            <person name="Ness R.W."/>
            <person name="Phillips M.A."/>
        </authorList>
    </citation>
    <scope>NUCLEOTIDE SEQUENCE [LARGE SCALE GENOMIC DNA]</scope>
    <source>
        <strain evidence="1">SAF-2024a</strain>
        <tissue evidence="1">Leaf</tissue>
    </source>
</reference>
<gene>
    <name evidence="1" type="ORF">AAHA92_11864</name>
</gene>
<dbReference type="InterPro" id="IPR006912">
    <property type="entry name" value="Harbinger_derived_prot"/>
</dbReference>
<name>A0ABD1HJ33_SALDI</name>
<dbReference type="Proteomes" id="UP001567538">
    <property type="component" value="Unassembled WGS sequence"/>
</dbReference>
<keyword evidence="2" id="KW-1185">Reference proteome</keyword>
<comment type="caution">
    <text evidence="1">The sequence shown here is derived from an EMBL/GenBank/DDBJ whole genome shotgun (WGS) entry which is preliminary data.</text>
</comment>
<dbReference type="AlphaFoldDB" id="A0ABD1HJ33"/>
<accession>A0ABD1HJ33</accession>
<sequence length="333" mass="38823">MSSSSNFDASNLLEDNEWEEKVVEQNRQLDQLIEDIALWPTTLSSQPTTQMVRAKRRYFDRKREKGHDTIFEQYFAEDPIYPPEFFRTRYRMRKPLFEKIMNKLVDTDDFFVQKHDATGLLGMSAIQKCTAAMRVLAYETATDLHDEYLRMSAQLIRKSLIKFVEGVISNFGDEYLRKPTEEDLARLLHIGEQRGFPGMLGSIDCMHWEWKNCPTSWAGQYAGRSGKPTIILEAVASQDLWIWHAFFGTPVEDERSTYLNYCDPAEFIQDRFGQSSRENEDEDANNDFIYSTNRIASLASYMKNKAQLVKRKAHKALLGDLVEHIWVKFGNRH</sequence>
<evidence type="ECO:0000313" key="1">
    <source>
        <dbReference type="EMBL" id="KAL1556212.1"/>
    </source>
</evidence>
<organism evidence="1 2">
    <name type="scientific">Salvia divinorum</name>
    <name type="common">Maria pastora</name>
    <name type="synonym">Diviner's sage</name>
    <dbReference type="NCBI Taxonomy" id="28513"/>
    <lineage>
        <taxon>Eukaryota</taxon>
        <taxon>Viridiplantae</taxon>
        <taxon>Streptophyta</taxon>
        <taxon>Embryophyta</taxon>
        <taxon>Tracheophyta</taxon>
        <taxon>Spermatophyta</taxon>
        <taxon>Magnoliopsida</taxon>
        <taxon>eudicotyledons</taxon>
        <taxon>Gunneridae</taxon>
        <taxon>Pentapetalae</taxon>
        <taxon>asterids</taxon>
        <taxon>lamiids</taxon>
        <taxon>Lamiales</taxon>
        <taxon>Lamiaceae</taxon>
        <taxon>Nepetoideae</taxon>
        <taxon>Mentheae</taxon>
        <taxon>Salviinae</taxon>
        <taxon>Salvia</taxon>
        <taxon>Salvia subgen. Calosphace</taxon>
    </lineage>
</organism>
<dbReference type="EMBL" id="JBEAFC010000005">
    <property type="protein sequence ID" value="KAL1556212.1"/>
    <property type="molecule type" value="Genomic_DNA"/>
</dbReference>
<protein>
    <recommendedName>
        <fullName evidence="3">Harbinger transposase-derived protein</fullName>
    </recommendedName>
</protein>